<gene>
    <name evidence="2" type="ORF">BA177_01200</name>
</gene>
<sequence>MKHDLRDLILSPQDAARLHDGFLSFFSSLARIGPVMAIGIVIAMFQEQALAGTSAVFDDLATETEGAVFGPLGQAVVFIGALAGGIIALLKGAWLFAAMGIAIAGLMYGSQIVAGASTFSALLPVVS</sequence>
<protein>
    <submittedName>
        <fullName evidence="2">Uncharacterized protein</fullName>
    </submittedName>
</protein>
<keyword evidence="1" id="KW-0472">Membrane</keyword>
<dbReference type="EMBL" id="CP016268">
    <property type="protein sequence ID" value="ANO50019.1"/>
    <property type="molecule type" value="Genomic_DNA"/>
</dbReference>
<name>A0A193LC95_9GAMM</name>
<dbReference type="KEGG" id="woc:BA177_01200"/>
<keyword evidence="1" id="KW-1133">Transmembrane helix</keyword>
<keyword evidence="1" id="KW-0812">Transmembrane</keyword>
<accession>A0A193LC95</accession>
<feature type="transmembrane region" description="Helical" evidence="1">
    <location>
        <begin position="97"/>
        <end position="123"/>
    </location>
</feature>
<dbReference type="STRING" id="1548547.BA177_01200"/>
<proteinExistence type="predicted"/>
<evidence type="ECO:0000313" key="2">
    <source>
        <dbReference type="EMBL" id="ANO50019.1"/>
    </source>
</evidence>
<feature type="transmembrane region" description="Helical" evidence="1">
    <location>
        <begin position="66"/>
        <end position="90"/>
    </location>
</feature>
<evidence type="ECO:0000256" key="1">
    <source>
        <dbReference type="SAM" id="Phobius"/>
    </source>
</evidence>
<reference evidence="2 3" key="1">
    <citation type="submission" date="2016-06" db="EMBL/GenBank/DDBJ databases">
        <title>Complete genome sequence of a deep-branching marine Gamma Proteobacterium Woeseia oceani type strain XK5.</title>
        <authorList>
            <person name="Mu D."/>
            <person name="Du Z."/>
        </authorList>
    </citation>
    <scope>NUCLEOTIDE SEQUENCE [LARGE SCALE GENOMIC DNA]</scope>
    <source>
        <strain evidence="2 3">XK5</strain>
    </source>
</reference>
<keyword evidence="3" id="KW-1185">Reference proteome</keyword>
<dbReference type="RefSeq" id="WP_068612015.1">
    <property type="nucleotide sequence ID" value="NZ_CP016268.1"/>
</dbReference>
<dbReference type="AlphaFoldDB" id="A0A193LC95"/>
<feature type="transmembrane region" description="Helical" evidence="1">
    <location>
        <begin position="21"/>
        <end position="46"/>
    </location>
</feature>
<dbReference type="Proteomes" id="UP000092695">
    <property type="component" value="Chromosome"/>
</dbReference>
<organism evidence="2 3">
    <name type="scientific">Woeseia oceani</name>
    <dbReference type="NCBI Taxonomy" id="1548547"/>
    <lineage>
        <taxon>Bacteria</taxon>
        <taxon>Pseudomonadati</taxon>
        <taxon>Pseudomonadota</taxon>
        <taxon>Gammaproteobacteria</taxon>
        <taxon>Woeseiales</taxon>
        <taxon>Woeseiaceae</taxon>
        <taxon>Woeseia</taxon>
    </lineage>
</organism>
<evidence type="ECO:0000313" key="3">
    <source>
        <dbReference type="Proteomes" id="UP000092695"/>
    </source>
</evidence>